<comment type="similarity">
    <text evidence="1">Belongs to the UPF0311 family.</text>
</comment>
<dbReference type="RefSeq" id="WP_337337127.1">
    <property type="nucleotide sequence ID" value="NZ_JBBDGL010000001.1"/>
</dbReference>
<dbReference type="HAMAP" id="MF_00775">
    <property type="entry name" value="UPF0311"/>
    <property type="match status" value="1"/>
</dbReference>
<sequence>MTSPTVPSLEPAFEVVVQLGAPEDFGTTRAGHRRVVPIIGGEITGLMTAGILAGGADWQLVRPDGALEIDGRYCARTADGELVYLQVCGVRSGPPDVLSALLAGDDVDPSAYYFRTVVSIETSSSALAHLQHAVFVASCIREATTVRYTAYRVT</sequence>
<dbReference type="PANTHER" id="PTHR37315">
    <property type="entry name" value="UPF0311 PROTEIN BLR7842"/>
    <property type="match status" value="1"/>
</dbReference>
<dbReference type="Proteomes" id="UP001368654">
    <property type="component" value="Unassembled WGS sequence"/>
</dbReference>
<evidence type="ECO:0000256" key="1">
    <source>
        <dbReference type="HAMAP-Rule" id="MF_00775"/>
    </source>
</evidence>
<evidence type="ECO:0000313" key="2">
    <source>
        <dbReference type="EMBL" id="MEJ1154694.1"/>
    </source>
</evidence>
<accession>A0ABU8LR08</accession>
<proteinExistence type="inferred from homology"/>
<protein>
    <recommendedName>
        <fullName evidence="1">UPF0311 protein WDU96_03655</fullName>
    </recommendedName>
</protein>
<gene>
    <name evidence="2" type="ORF">WDU96_03655</name>
</gene>
<keyword evidence="3" id="KW-1185">Reference proteome</keyword>
<dbReference type="EMBL" id="JBBDGL010000001">
    <property type="protein sequence ID" value="MEJ1154694.1"/>
    <property type="molecule type" value="Genomic_DNA"/>
</dbReference>
<reference evidence="2 3" key="1">
    <citation type="submission" date="2024-02" db="EMBL/GenBank/DDBJ databases">
        <authorList>
            <person name="Saticioglu I.B."/>
        </authorList>
    </citation>
    <scope>NUCLEOTIDE SEQUENCE [LARGE SCALE GENOMIC DNA]</scope>
    <source>
        <strain evidence="2 3">Mu-86</strain>
    </source>
</reference>
<organism evidence="2 3">
    <name type="scientific">Microbacterium marmarense</name>
    <dbReference type="NCBI Taxonomy" id="3122051"/>
    <lineage>
        <taxon>Bacteria</taxon>
        <taxon>Bacillati</taxon>
        <taxon>Actinomycetota</taxon>
        <taxon>Actinomycetes</taxon>
        <taxon>Micrococcales</taxon>
        <taxon>Microbacteriaceae</taxon>
        <taxon>Microbacterium</taxon>
    </lineage>
</organism>
<dbReference type="PANTHER" id="PTHR37315:SF1">
    <property type="entry name" value="UPF0311 PROTEIN BLR7842"/>
    <property type="match status" value="1"/>
</dbReference>
<comment type="caution">
    <text evidence="2">The sequence shown here is derived from an EMBL/GenBank/DDBJ whole genome shotgun (WGS) entry which is preliminary data.</text>
</comment>
<evidence type="ECO:0000313" key="3">
    <source>
        <dbReference type="Proteomes" id="UP001368654"/>
    </source>
</evidence>
<dbReference type="Pfam" id="PF11578">
    <property type="entry name" value="DUF3237"/>
    <property type="match status" value="1"/>
</dbReference>
<dbReference type="Gene3D" id="2.40.160.20">
    <property type="match status" value="1"/>
</dbReference>
<name>A0ABU8LR08_9MICO</name>
<dbReference type="InterPro" id="IPR020915">
    <property type="entry name" value="UPF0311"/>
</dbReference>